<proteinExistence type="predicted"/>
<sequence>MANSSMIRDNSSSRMLTTCFNKISRIQNMSRLGCCDDSNTRMSM</sequence>
<accession>A0A0A9A5M9</accession>
<organism evidence="1">
    <name type="scientific">Arundo donax</name>
    <name type="common">Giant reed</name>
    <name type="synonym">Donax arundinaceus</name>
    <dbReference type="NCBI Taxonomy" id="35708"/>
    <lineage>
        <taxon>Eukaryota</taxon>
        <taxon>Viridiplantae</taxon>
        <taxon>Streptophyta</taxon>
        <taxon>Embryophyta</taxon>
        <taxon>Tracheophyta</taxon>
        <taxon>Spermatophyta</taxon>
        <taxon>Magnoliopsida</taxon>
        <taxon>Liliopsida</taxon>
        <taxon>Poales</taxon>
        <taxon>Poaceae</taxon>
        <taxon>PACMAD clade</taxon>
        <taxon>Arundinoideae</taxon>
        <taxon>Arundineae</taxon>
        <taxon>Arundo</taxon>
    </lineage>
</organism>
<reference evidence="1" key="1">
    <citation type="submission" date="2014-09" db="EMBL/GenBank/DDBJ databases">
        <authorList>
            <person name="Magalhaes I.L.F."/>
            <person name="Oliveira U."/>
            <person name="Santos F.R."/>
            <person name="Vidigal T.H.D.A."/>
            <person name="Brescovit A.D."/>
            <person name="Santos A.J."/>
        </authorList>
    </citation>
    <scope>NUCLEOTIDE SEQUENCE</scope>
    <source>
        <tissue evidence="1">Shoot tissue taken approximately 20 cm above the soil surface</tissue>
    </source>
</reference>
<reference evidence="1" key="2">
    <citation type="journal article" date="2015" name="Data Brief">
        <title>Shoot transcriptome of the giant reed, Arundo donax.</title>
        <authorList>
            <person name="Barrero R.A."/>
            <person name="Guerrero F.D."/>
            <person name="Moolhuijzen P."/>
            <person name="Goolsby J.A."/>
            <person name="Tidwell J."/>
            <person name="Bellgard S.E."/>
            <person name="Bellgard M.I."/>
        </authorList>
    </citation>
    <scope>NUCLEOTIDE SEQUENCE</scope>
    <source>
        <tissue evidence="1">Shoot tissue taken approximately 20 cm above the soil surface</tissue>
    </source>
</reference>
<name>A0A0A9A5M9_ARUDO</name>
<evidence type="ECO:0000313" key="1">
    <source>
        <dbReference type="EMBL" id="JAD42347.1"/>
    </source>
</evidence>
<dbReference type="EMBL" id="GBRH01255548">
    <property type="protein sequence ID" value="JAD42347.1"/>
    <property type="molecule type" value="Transcribed_RNA"/>
</dbReference>
<dbReference type="AlphaFoldDB" id="A0A0A9A5M9"/>
<protein>
    <submittedName>
        <fullName evidence="1">Uncharacterized protein</fullName>
    </submittedName>
</protein>